<accession>W0A6Z7</accession>
<dbReference type="eggNOG" id="COG0847">
    <property type="taxonomic scope" value="Bacteria"/>
</dbReference>
<dbReference type="AlphaFoldDB" id="W0A6Z7"/>
<dbReference type="GO" id="GO:0003676">
    <property type="term" value="F:nucleic acid binding"/>
    <property type="evidence" value="ECO:0007669"/>
    <property type="project" value="InterPro"/>
</dbReference>
<dbReference type="InterPro" id="IPR036397">
    <property type="entry name" value="RNaseH_sf"/>
</dbReference>
<dbReference type="HOGENOM" id="CLU_117593_1_0_5"/>
<evidence type="ECO:0000313" key="1">
    <source>
        <dbReference type="EMBL" id="AHE52093.1"/>
    </source>
</evidence>
<name>W0A6Z7_9SPHN</name>
<sequence>MHAFLDFEASSLGKQGVPIEVAWVFEDGRAESHLIRPAPGWTDWSAEAEAIHRIARETLVREGAPHDVVAQRMIECLEGHDLFASAPSWDGKWLSALLRAAGLPRHTLRLRATEAARRETVAGIIAPHVGAASLDDLVEDILTLLDVRARDDDPAHRALPDARVEQLHWLAARDAALAFVAGGGGSSSSDQPAGR</sequence>
<dbReference type="RefSeq" id="WP_025290464.1">
    <property type="nucleotide sequence ID" value="NZ_CP006644.1"/>
</dbReference>
<dbReference type="EMBL" id="CP006644">
    <property type="protein sequence ID" value="AHE52093.1"/>
    <property type="molecule type" value="Genomic_DNA"/>
</dbReference>
<dbReference type="SUPFAM" id="SSF53098">
    <property type="entry name" value="Ribonuclease H-like"/>
    <property type="match status" value="1"/>
</dbReference>
<protein>
    <submittedName>
        <fullName evidence="1">Uncharacterized protein</fullName>
    </submittedName>
</protein>
<dbReference type="KEGG" id="ssan:NX02_01655"/>
<dbReference type="Gene3D" id="3.30.420.10">
    <property type="entry name" value="Ribonuclease H-like superfamily/Ribonuclease H"/>
    <property type="match status" value="1"/>
</dbReference>
<evidence type="ECO:0000313" key="2">
    <source>
        <dbReference type="Proteomes" id="UP000018851"/>
    </source>
</evidence>
<gene>
    <name evidence="1" type="ORF">NX02_01655</name>
</gene>
<keyword evidence="2" id="KW-1185">Reference proteome</keyword>
<dbReference type="InterPro" id="IPR012337">
    <property type="entry name" value="RNaseH-like_sf"/>
</dbReference>
<organism evidence="1 2">
    <name type="scientific">Sphingomonas sanxanigenens DSM 19645 = NX02</name>
    <dbReference type="NCBI Taxonomy" id="1123269"/>
    <lineage>
        <taxon>Bacteria</taxon>
        <taxon>Pseudomonadati</taxon>
        <taxon>Pseudomonadota</taxon>
        <taxon>Alphaproteobacteria</taxon>
        <taxon>Sphingomonadales</taxon>
        <taxon>Sphingomonadaceae</taxon>
        <taxon>Sphingomonas</taxon>
    </lineage>
</organism>
<reference evidence="1 2" key="1">
    <citation type="submission" date="2013-07" db="EMBL/GenBank/DDBJ databases">
        <title>Completed genome of Sphingomonas sanxanigenens NX02.</title>
        <authorList>
            <person name="Ma T."/>
            <person name="Huang H."/>
            <person name="Wu M."/>
            <person name="Li X."/>
            <person name="Li G."/>
        </authorList>
    </citation>
    <scope>NUCLEOTIDE SEQUENCE [LARGE SCALE GENOMIC DNA]</scope>
    <source>
        <strain evidence="1 2">NX02</strain>
    </source>
</reference>
<dbReference type="Proteomes" id="UP000018851">
    <property type="component" value="Chromosome"/>
</dbReference>
<dbReference type="STRING" id="1123269.NX02_01655"/>
<proteinExistence type="predicted"/>
<dbReference type="OrthoDB" id="5705783at2"/>